<sequence length="175" mass="17320">MRASSVAFIVSTLAATGASASSIQSLDPSAGTPSIVALADTAADPSIVDAGPLVGPAPSILALADTPTGETTDILSLGDPALPGEAAAGDADRMTMPLVIRGGETGQISARPAPAPAQATAPDGQPPLLDPNDRGTPAKRKALKRQAERLAQQKAQAPASGQNPDPSDHAVPLGQ</sequence>
<accession>A0ABV3R2D8</accession>
<evidence type="ECO:0000313" key="3">
    <source>
        <dbReference type="EMBL" id="MEW9807480.1"/>
    </source>
</evidence>
<feature type="chain" id="PRO_5045178823" evidence="2">
    <location>
        <begin position="21"/>
        <end position="175"/>
    </location>
</feature>
<feature type="compositionally biased region" description="Polar residues" evidence="1">
    <location>
        <begin position="153"/>
        <end position="165"/>
    </location>
</feature>
<feature type="region of interest" description="Disordered" evidence="1">
    <location>
        <begin position="106"/>
        <end position="175"/>
    </location>
</feature>
<evidence type="ECO:0000313" key="4">
    <source>
        <dbReference type="Proteomes" id="UP001556196"/>
    </source>
</evidence>
<feature type="compositionally biased region" description="Low complexity" evidence="1">
    <location>
        <begin position="110"/>
        <end position="123"/>
    </location>
</feature>
<keyword evidence="4" id="KW-1185">Reference proteome</keyword>
<gene>
    <name evidence="3" type="ORF">ABUE31_15925</name>
</gene>
<feature type="signal peptide" evidence="2">
    <location>
        <begin position="1"/>
        <end position="20"/>
    </location>
</feature>
<comment type="caution">
    <text evidence="3">The sequence shown here is derived from an EMBL/GenBank/DDBJ whole genome shotgun (WGS) entry which is preliminary data.</text>
</comment>
<dbReference type="EMBL" id="JBFOCI010000005">
    <property type="protein sequence ID" value="MEW9807480.1"/>
    <property type="molecule type" value="Genomic_DNA"/>
</dbReference>
<keyword evidence="2" id="KW-0732">Signal</keyword>
<organism evidence="3 4">
    <name type="scientific">Mesorhizobium marinum</name>
    <dbReference type="NCBI Taxonomy" id="3228790"/>
    <lineage>
        <taxon>Bacteria</taxon>
        <taxon>Pseudomonadati</taxon>
        <taxon>Pseudomonadota</taxon>
        <taxon>Alphaproteobacteria</taxon>
        <taxon>Hyphomicrobiales</taxon>
        <taxon>Phyllobacteriaceae</taxon>
        <taxon>Mesorhizobium</taxon>
    </lineage>
</organism>
<dbReference type="Proteomes" id="UP001556196">
    <property type="component" value="Unassembled WGS sequence"/>
</dbReference>
<proteinExistence type="predicted"/>
<protein>
    <submittedName>
        <fullName evidence="3">Uncharacterized protein</fullName>
    </submittedName>
</protein>
<reference evidence="3 4" key="1">
    <citation type="submission" date="2024-06" db="EMBL/GenBank/DDBJ databases">
        <authorList>
            <person name="Tuo L."/>
        </authorList>
    </citation>
    <scope>NUCLEOTIDE SEQUENCE [LARGE SCALE GENOMIC DNA]</scope>
    <source>
        <strain evidence="3 4">ZMM04-5</strain>
    </source>
</reference>
<evidence type="ECO:0000256" key="1">
    <source>
        <dbReference type="SAM" id="MobiDB-lite"/>
    </source>
</evidence>
<evidence type="ECO:0000256" key="2">
    <source>
        <dbReference type="SAM" id="SignalP"/>
    </source>
</evidence>
<dbReference type="RefSeq" id="WP_367724664.1">
    <property type="nucleotide sequence ID" value="NZ_JBFOCI010000005.1"/>
</dbReference>
<name>A0ABV3R2D8_9HYPH</name>